<proteinExistence type="predicted"/>
<organism evidence="1">
    <name type="scientific">Anguilla anguilla</name>
    <name type="common">European freshwater eel</name>
    <name type="synonym">Muraena anguilla</name>
    <dbReference type="NCBI Taxonomy" id="7936"/>
    <lineage>
        <taxon>Eukaryota</taxon>
        <taxon>Metazoa</taxon>
        <taxon>Chordata</taxon>
        <taxon>Craniata</taxon>
        <taxon>Vertebrata</taxon>
        <taxon>Euteleostomi</taxon>
        <taxon>Actinopterygii</taxon>
        <taxon>Neopterygii</taxon>
        <taxon>Teleostei</taxon>
        <taxon>Anguilliformes</taxon>
        <taxon>Anguillidae</taxon>
        <taxon>Anguilla</taxon>
    </lineage>
</organism>
<reference evidence="1" key="1">
    <citation type="submission" date="2014-11" db="EMBL/GenBank/DDBJ databases">
        <authorList>
            <person name="Amaro Gonzalez C."/>
        </authorList>
    </citation>
    <scope>NUCLEOTIDE SEQUENCE</scope>
</reference>
<protein>
    <submittedName>
        <fullName evidence="1">Uncharacterized protein</fullName>
    </submittedName>
</protein>
<dbReference type="AlphaFoldDB" id="A0A0E9S9Y1"/>
<reference evidence="1" key="2">
    <citation type="journal article" date="2015" name="Fish Shellfish Immunol.">
        <title>Early steps in the European eel (Anguilla anguilla)-Vibrio vulnificus interaction in the gills: Role of the RtxA13 toxin.</title>
        <authorList>
            <person name="Callol A."/>
            <person name="Pajuelo D."/>
            <person name="Ebbesson L."/>
            <person name="Teles M."/>
            <person name="MacKenzie S."/>
            <person name="Amaro C."/>
        </authorList>
    </citation>
    <scope>NUCLEOTIDE SEQUENCE</scope>
</reference>
<dbReference type="EMBL" id="GBXM01070545">
    <property type="protein sequence ID" value="JAH38032.1"/>
    <property type="molecule type" value="Transcribed_RNA"/>
</dbReference>
<evidence type="ECO:0000313" key="1">
    <source>
        <dbReference type="EMBL" id="JAH38032.1"/>
    </source>
</evidence>
<sequence length="30" mass="3129">MAAVCSACICILVADCGLSTIHTNITNQFD</sequence>
<name>A0A0E9S9Y1_ANGAN</name>
<accession>A0A0E9S9Y1</accession>